<comment type="similarity">
    <text evidence="4">Belongs to the copper transporter (Ctr) (TC 1.A.56) family. SLC31A subfamily.</text>
</comment>
<keyword evidence="4" id="KW-0813">Transport</keyword>
<sequence>MGHQMPMDDSSAAAMCSMNMSFNMETKNLCVLFDFWRINTTGELLGSVFLIALLCVGFEKFKQYLRIYQRRLIKSSSSSLNDSDKLSINNTDKLIRTGLYCTNILYSFIIMLIFMTYNGYLIFSILLGSGIGYYLFNSEVIDDKTIACH</sequence>
<dbReference type="GO" id="GO:0016020">
    <property type="term" value="C:membrane"/>
    <property type="evidence" value="ECO:0007669"/>
    <property type="project" value="UniProtKB-SubCell"/>
</dbReference>
<dbReference type="EMBL" id="KQ964433">
    <property type="protein sequence ID" value="KXN73662.1"/>
    <property type="molecule type" value="Genomic_DNA"/>
</dbReference>
<dbReference type="OMA" id="DITEYCH"/>
<feature type="transmembrane region" description="Helical" evidence="4">
    <location>
        <begin position="44"/>
        <end position="61"/>
    </location>
</feature>
<accession>A0A137PFA5</accession>
<keyword evidence="3 4" id="KW-0472">Membrane</keyword>
<evidence type="ECO:0000313" key="5">
    <source>
        <dbReference type="EMBL" id="KXN73662.1"/>
    </source>
</evidence>
<protein>
    <recommendedName>
        <fullName evidence="4">Copper transport protein</fullName>
    </recommendedName>
</protein>
<dbReference type="InterPro" id="IPR007274">
    <property type="entry name" value="Cop_transporter"/>
</dbReference>
<dbReference type="STRING" id="796925.A0A137PFA5"/>
<keyword evidence="4" id="KW-0186">Copper</keyword>
<dbReference type="AlphaFoldDB" id="A0A137PFA5"/>
<evidence type="ECO:0000256" key="4">
    <source>
        <dbReference type="RuleBase" id="RU367022"/>
    </source>
</evidence>
<keyword evidence="4" id="KW-0187">Copper transport</keyword>
<dbReference type="PANTHER" id="PTHR12483">
    <property type="entry name" value="SOLUTE CARRIER FAMILY 31 COPPER TRANSPORTERS"/>
    <property type="match status" value="1"/>
</dbReference>
<evidence type="ECO:0000256" key="2">
    <source>
        <dbReference type="ARBA" id="ARBA00022989"/>
    </source>
</evidence>
<dbReference type="PANTHER" id="PTHR12483:SF115">
    <property type="entry name" value="COPPER TRANSPORT PROTEIN"/>
    <property type="match status" value="1"/>
</dbReference>
<comment type="subcellular location">
    <subcellularLocation>
        <location evidence="4">Membrane</location>
        <topology evidence="4">Multi-pass membrane protein</topology>
    </subcellularLocation>
</comment>
<keyword evidence="2 4" id="KW-1133">Transmembrane helix</keyword>
<organism evidence="5 6">
    <name type="scientific">Conidiobolus coronatus (strain ATCC 28846 / CBS 209.66 / NRRL 28638)</name>
    <name type="common">Delacroixia coronata</name>
    <dbReference type="NCBI Taxonomy" id="796925"/>
    <lineage>
        <taxon>Eukaryota</taxon>
        <taxon>Fungi</taxon>
        <taxon>Fungi incertae sedis</taxon>
        <taxon>Zoopagomycota</taxon>
        <taxon>Entomophthoromycotina</taxon>
        <taxon>Entomophthoromycetes</taxon>
        <taxon>Entomophthorales</taxon>
        <taxon>Ancylistaceae</taxon>
        <taxon>Conidiobolus</taxon>
    </lineage>
</organism>
<reference evidence="5 6" key="1">
    <citation type="journal article" date="2015" name="Genome Biol. Evol.">
        <title>Phylogenomic analyses indicate that early fungi evolved digesting cell walls of algal ancestors of land plants.</title>
        <authorList>
            <person name="Chang Y."/>
            <person name="Wang S."/>
            <person name="Sekimoto S."/>
            <person name="Aerts A.L."/>
            <person name="Choi C."/>
            <person name="Clum A."/>
            <person name="LaButti K.M."/>
            <person name="Lindquist E.A."/>
            <person name="Yee Ngan C."/>
            <person name="Ohm R.A."/>
            <person name="Salamov A.A."/>
            <person name="Grigoriev I.V."/>
            <person name="Spatafora J.W."/>
            <person name="Berbee M.L."/>
        </authorList>
    </citation>
    <scope>NUCLEOTIDE SEQUENCE [LARGE SCALE GENOMIC DNA]</scope>
    <source>
        <strain evidence="5 6">NRRL 28638</strain>
    </source>
</reference>
<dbReference type="Pfam" id="PF04145">
    <property type="entry name" value="Ctr"/>
    <property type="match status" value="1"/>
</dbReference>
<evidence type="ECO:0000256" key="3">
    <source>
        <dbReference type="ARBA" id="ARBA00023136"/>
    </source>
</evidence>
<gene>
    <name evidence="5" type="ORF">CONCODRAFT_55245</name>
</gene>
<dbReference type="OrthoDB" id="161814at2759"/>
<dbReference type="Proteomes" id="UP000070444">
    <property type="component" value="Unassembled WGS sequence"/>
</dbReference>
<dbReference type="GO" id="GO:0005375">
    <property type="term" value="F:copper ion transmembrane transporter activity"/>
    <property type="evidence" value="ECO:0007669"/>
    <property type="project" value="UniProtKB-UniRule"/>
</dbReference>
<keyword evidence="4" id="KW-0406">Ion transport</keyword>
<evidence type="ECO:0000313" key="6">
    <source>
        <dbReference type="Proteomes" id="UP000070444"/>
    </source>
</evidence>
<keyword evidence="1 4" id="KW-0812">Transmembrane</keyword>
<keyword evidence="6" id="KW-1185">Reference proteome</keyword>
<name>A0A137PFA5_CONC2</name>
<proteinExistence type="inferred from homology"/>
<evidence type="ECO:0000256" key="1">
    <source>
        <dbReference type="ARBA" id="ARBA00022692"/>
    </source>
</evidence>